<dbReference type="AlphaFoldDB" id="A0A0W0TG25"/>
<dbReference type="SUPFAM" id="SSF53335">
    <property type="entry name" value="S-adenosyl-L-methionine-dependent methyltransferases"/>
    <property type="match status" value="1"/>
</dbReference>
<dbReference type="EMBL" id="LNYA01000034">
    <property type="protein sequence ID" value="KTC94522.1"/>
    <property type="molecule type" value="Genomic_DNA"/>
</dbReference>
<dbReference type="Pfam" id="PF13649">
    <property type="entry name" value="Methyltransf_25"/>
    <property type="match status" value="1"/>
</dbReference>
<name>A0A0W0TG25_LEGER</name>
<dbReference type="InterPro" id="IPR041698">
    <property type="entry name" value="Methyltransf_25"/>
</dbReference>
<keyword evidence="2 4" id="KW-0808">Transferase</keyword>
<keyword evidence="5" id="KW-1185">Reference proteome</keyword>
<keyword evidence="1 4" id="KW-0489">Methyltransferase</keyword>
<dbReference type="InterPro" id="IPR029063">
    <property type="entry name" value="SAM-dependent_MTases_sf"/>
</dbReference>
<evidence type="ECO:0000259" key="3">
    <source>
        <dbReference type="Pfam" id="PF13649"/>
    </source>
</evidence>
<sequence>MTSHRYRDPNQYSQNNALQYTFAMQLFDRLCLDSKSSVLDLGCGDGLITNKIASIVKEGFVIGTDISRPMIEFAARQYSAKNNLRFLTMDAADNLFRDQFDIITSFNCLHWIKEQQKVLHGIAQAAVPGASIGLLLSHRKSIYHDTLERLCSNPKWAVYFENFSNPRCFFALEEYEKMLVHAGLTIHHLVEEKITYHFKSKDELKGFFNASGAHINQIQEWRKQEFLEDFVSSYLAHVECRDNSIPVTFWCLKILASKPACIHAPIY</sequence>
<dbReference type="RefSeq" id="WP_058527768.1">
    <property type="nucleotide sequence ID" value="NZ_CAAAHY010000042.1"/>
</dbReference>
<dbReference type="GO" id="GO:0032259">
    <property type="term" value="P:methylation"/>
    <property type="evidence" value="ECO:0007669"/>
    <property type="project" value="UniProtKB-KW"/>
</dbReference>
<comment type="caution">
    <text evidence="4">The sequence shown here is derived from an EMBL/GenBank/DDBJ whole genome shotgun (WGS) entry which is preliminary data.</text>
</comment>
<evidence type="ECO:0000256" key="1">
    <source>
        <dbReference type="ARBA" id="ARBA00022603"/>
    </source>
</evidence>
<feature type="domain" description="Methyltransferase" evidence="3">
    <location>
        <begin position="38"/>
        <end position="129"/>
    </location>
</feature>
<protein>
    <submittedName>
        <fullName evidence="4">Methyltransferase</fullName>
    </submittedName>
</protein>
<evidence type="ECO:0000256" key="2">
    <source>
        <dbReference type="ARBA" id="ARBA00022679"/>
    </source>
</evidence>
<dbReference type="PATRIC" id="fig|448.7.peg.2823"/>
<reference evidence="4 5" key="1">
    <citation type="submission" date="2015-11" db="EMBL/GenBank/DDBJ databases">
        <title>Genomic analysis of 38 Legionella species identifies large and diverse effector repertoires.</title>
        <authorList>
            <person name="Burstein D."/>
            <person name="Amaro F."/>
            <person name="Zusman T."/>
            <person name="Lifshitz Z."/>
            <person name="Cohen O."/>
            <person name="Gilbert J.A."/>
            <person name="Pupko T."/>
            <person name="Shuman H.A."/>
            <person name="Segal G."/>
        </authorList>
    </citation>
    <scope>NUCLEOTIDE SEQUENCE [LARGE SCALE GENOMIC DNA]</scope>
    <source>
        <strain evidence="4 5">SE-32A-C8</strain>
    </source>
</reference>
<gene>
    <name evidence="4" type="ORF">Lery_2689</name>
</gene>
<dbReference type="Gene3D" id="1.10.150.290">
    <property type="entry name" value="S-adenosyl-L-methionine-dependent methyltransferases"/>
    <property type="match status" value="1"/>
</dbReference>
<evidence type="ECO:0000313" key="4">
    <source>
        <dbReference type="EMBL" id="KTC94522.1"/>
    </source>
</evidence>
<dbReference type="PANTHER" id="PTHR43861">
    <property type="entry name" value="TRANS-ACONITATE 2-METHYLTRANSFERASE-RELATED"/>
    <property type="match status" value="1"/>
</dbReference>
<evidence type="ECO:0000313" key="5">
    <source>
        <dbReference type="Proteomes" id="UP000054773"/>
    </source>
</evidence>
<dbReference type="OrthoDB" id="9760689at2"/>
<dbReference type="Gene3D" id="3.40.50.150">
    <property type="entry name" value="Vaccinia Virus protein VP39"/>
    <property type="match status" value="1"/>
</dbReference>
<dbReference type="PANTHER" id="PTHR43861:SF1">
    <property type="entry name" value="TRANS-ACONITATE 2-METHYLTRANSFERASE"/>
    <property type="match status" value="1"/>
</dbReference>
<dbReference type="Proteomes" id="UP000054773">
    <property type="component" value="Unassembled WGS sequence"/>
</dbReference>
<organism evidence="4 5">
    <name type="scientific">Legionella erythra</name>
    <dbReference type="NCBI Taxonomy" id="448"/>
    <lineage>
        <taxon>Bacteria</taxon>
        <taxon>Pseudomonadati</taxon>
        <taxon>Pseudomonadota</taxon>
        <taxon>Gammaproteobacteria</taxon>
        <taxon>Legionellales</taxon>
        <taxon>Legionellaceae</taxon>
        <taxon>Legionella</taxon>
    </lineage>
</organism>
<dbReference type="STRING" id="448.Lery_2689"/>
<accession>A0A0W0TG25</accession>
<dbReference type="CDD" id="cd02440">
    <property type="entry name" value="AdoMet_MTases"/>
    <property type="match status" value="1"/>
</dbReference>
<dbReference type="GO" id="GO:0030798">
    <property type="term" value="F:trans-aconitate 2-methyltransferase activity"/>
    <property type="evidence" value="ECO:0007669"/>
    <property type="project" value="InterPro"/>
</dbReference>
<dbReference type="InterPro" id="IPR023149">
    <property type="entry name" value="Trans_acon_MeTrfase_C"/>
</dbReference>
<proteinExistence type="predicted"/>